<evidence type="ECO:0000256" key="1">
    <source>
        <dbReference type="SAM" id="MobiDB-lite"/>
    </source>
</evidence>
<evidence type="ECO:0000313" key="3">
    <source>
        <dbReference type="Proteomes" id="UP000683360"/>
    </source>
</evidence>
<feature type="region of interest" description="Disordered" evidence="1">
    <location>
        <begin position="321"/>
        <end position="344"/>
    </location>
</feature>
<keyword evidence="3" id="KW-1185">Reference proteome</keyword>
<evidence type="ECO:0000313" key="2">
    <source>
        <dbReference type="EMBL" id="CAG2236485.1"/>
    </source>
</evidence>
<dbReference type="Proteomes" id="UP000683360">
    <property type="component" value="Unassembled WGS sequence"/>
</dbReference>
<dbReference type="Gene3D" id="2.60.120.620">
    <property type="entry name" value="q2cbj1_9rhob like domain"/>
    <property type="match status" value="2"/>
</dbReference>
<reference evidence="2" key="1">
    <citation type="submission" date="2021-03" db="EMBL/GenBank/DDBJ databases">
        <authorList>
            <person name="Bekaert M."/>
        </authorList>
    </citation>
    <scope>NUCLEOTIDE SEQUENCE</scope>
</reference>
<gene>
    <name evidence="2" type="ORF">MEDL_49014</name>
</gene>
<protein>
    <submittedName>
        <fullName evidence="2">Uncharacterized protein</fullName>
    </submittedName>
</protein>
<feature type="compositionally biased region" description="Polar residues" evidence="1">
    <location>
        <begin position="323"/>
        <end position="332"/>
    </location>
</feature>
<dbReference type="AlphaFoldDB" id="A0A8S3U1I0"/>
<feature type="compositionally biased region" description="Basic and acidic residues" evidence="1">
    <location>
        <begin position="333"/>
        <end position="344"/>
    </location>
</feature>
<comment type="caution">
    <text evidence="2">The sequence shown here is derived from an EMBL/GenBank/DDBJ whole genome shotgun (WGS) entry which is preliminary data.</text>
</comment>
<accession>A0A8S3U1I0</accession>
<sequence length="344" mass="39235">MITESTKLNSEYLFHRDDFQVTPKIQQNFNKYGYILSLLDNEEVEKVKKVFENATSEQILEDNEMRISDGQGREAKLIVWSHPGNDVSGIVSRSQKVAGTCEKVPDDAIKECENYTFDLSQMEFLHPSKSQTVRISLDIDGLRVTNKQNNQLHLGSVVIHCTIVKLSNIKLISNDLTQFYLDVHASPKKCVFPAMATERTKLNSEYLFYRDDFQVTPKMKQSFDKYGYILVRRILDNEEVEKVKKVFENATSEQILEDNKMRVSDGQGREAKLIVWSHPGNDVSGMVSRSQKVAGTCEKVPDTAIKECENYTLDLSQMGFVHPSQSQTSRPSLTKEQEEATTRS</sequence>
<dbReference type="SUPFAM" id="SSF51197">
    <property type="entry name" value="Clavaminate synthase-like"/>
    <property type="match status" value="1"/>
</dbReference>
<organism evidence="2 3">
    <name type="scientific">Mytilus edulis</name>
    <name type="common">Blue mussel</name>
    <dbReference type="NCBI Taxonomy" id="6550"/>
    <lineage>
        <taxon>Eukaryota</taxon>
        <taxon>Metazoa</taxon>
        <taxon>Spiralia</taxon>
        <taxon>Lophotrochozoa</taxon>
        <taxon>Mollusca</taxon>
        <taxon>Bivalvia</taxon>
        <taxon>Autobranchia</taxon>
        <taxon>Pteriomorphia</taxon>
        <taxon>Mytilida</taxon>
        <taxon>Mytiloidea</taxon>
        <taxon>Mytilidae</taxon>
        <taxon>Mytilinae</taxon>
        <taxon>Mytilus</taxon>
    </lineage>
</organism>
<dbReference type="OrthoDB" id="445007at2759"/>
<proteinExistence type="predicted"/>
<name>A0A8S3U1I0_MYTED</name>
<dbReference type="EMBL" id="CAJPWZ010002359">
    <property type="protein sequence ID" value="CAG2236485.1"/>
    <property type="molecule type" value="Genomic_DNA"/>
</dbReference>